<reference evidence="9 10" key="1">
    <citation type="journal article" date="2018" name="Nat. Biotechnol.">
        <title>A standardized bacterial taxonomy based on genome phylogeny substantially revises the tree of life.</title>
        <authorList>
            <person name="Parks D.H."/>
            <person name="Chuvochina M."/>
            <person name="Waite D.W."/>
            <person name="Rinke C."/>
            <person name="Skarshewski A."/>
            <person name="Chaumeil P.A."/>
            <person name="Hugenholtz P."/>
        </authorList>
    </citation>
    <scope>NUCLEOTIDE SEQUENCE [LARGE SCALE GENOMIC DNA]</scope>
    <source>
        <strain evidence="9">UBA9169</strain>
    </source>
</reference>
<evidence type="ECO:0000256" key="2">
    <source>
        <dbReference type="ARBA" id="ARBA00022630"/>
    </source>
</evidence>
<dbReference type="Pfam" id="PF01687">
    <property type="entry name" value="Flavokinase"/>
    <property type="match status" value="1"/>
</dbReference>
<protein>
    <recommendedName>
        <fullName evidence="1">riboflavin kinase</fullName>
        <ecNumber evidence="1">2.7.1.26</ecNumber>
    </recommendedName>
</protein>
<comment type="caution">
    <text evidence="9">The sequence shown here is derived from an EMBL/GenBank/DDBJ whole genome shotgun (WGS) entry which is preliminary data.</text>
</comment>
<dbReference type="GO" id="GO:0008531">
    <property type="term" value="F:riboflavin kinase activity"/>
    <property type="evidence" value="ECO:0007669"/>
    <property type="project" value="UniProtKB-EC"/>
</dbReference>
<accession>A0A348WIB9</accession>
<organism evidence="9 10">
    <name type="scientific">Roseovarius nubinhibens</name>
    <dbReference type="NCBI Taxonomy" id="314263"/>
    <lineage>
        <taxon>Bacteria</taxon>
        <taxon>Pseudomonadati</taxon>
        <taxon>Pseudomonadota</taxon>
        <taxon>Alphaproteobacteria</taxon>
        <taxon>Rhodobacterales</taxon>
        <taxon>Roseobacteraceae</taxon>
        <taxon>Roseovarius</taxon>
    </lineage>
</organism>
<evidence type="ECO:0000256" key="1">
    <source>
        <dbReference type="ARBA" id="ARBA00012105"/>
    </source>
</evidence>
<evidence type="ECO:0000313" key="9">
    <source>
        <dbReference type="EMBL" id="HAR54281.1"/>
    </source>
</evidence>
<gene>
    <name evidence="9" type="ORF">DCS45_20770</name>
</gene>
<keyword evidence="4 9" id="KW-0808">Transferase</keyword>
<evidence type="ECO:0000256" key="6">
    <source>
        <dbReference type="ARBA" id="ARBA00022840"/>
    </source>
</evidence>
<dbReference type="SMART" id="SM00904">
    <property type="entry name" value="Flavokinase"/>
    <property type="match status" value="1"/>
</dbReference>
<keyword evidence="3" id="KW-0288">FMN</keyword>
<dbReference type="AlphaFoldDB" id="A0A348WIB9"/>
<dbReference type="InterPro" id="IPR023465">
    <property type="entry name" value="Riboflavin_kinase_dom_sf"/>
</dbReference>
<feature type="non-terminal residue" evidence="9">
    <location>
        <position position="1"/>
    </location>
</feature>
<name>A0A348WIB9_9RHOB</name>
<dbReference type="GO" id="GO:0009398">
    <property type="term" value="P:FMN biosynthetic process"/>
    <property type="evidence" value="ECO:0007669"/>
    <property type="project" value="TreeGrafter"/>
</dbReference>
<keyword evidence="9" id="KW-0418">Kinase</keyword>
<dbReference type="InterPro" id="IPR014729">
    <property type="entry name" value="Rossmann-like_a/b/a_fold"/>
</dbReference>
<keyword evidence="2" id="KW-0285">Flavoprotein</keyword>
<evidence type="ECO:0000313" key="10">
    <source>
        <dbReference type="Proteomes" id="UP000264719"/>
    </source>
</evidence>
<dbReference type="PANTHER" id="PTHR22749:SF6">
    <property type="entry name" value="RIBOFLAVIN KINASE"/>
    <property type="match status" value="1"/>
</dbReference>
<dbReference type="Gene3D" id="2.40.30.30">
    <property type="entry name" value="Riboflavin kinase-like"/>
    <property type="match status" value="1"/>
</dbReference>
<evidence type="ECO:0000256" key="4">
    <source>
        <dbReference type="ARBA" id="ARBA00022679"/>
    </source>
</evidence>
<keyword evidence="9" id="KW-0548">Nucleotidyltransferase</keyword>
<comment type="catalytic activity">
    <reaction evidence="7">
        <text>riboflavin + ATP = FMN + ADP + H(+)</text>
        <dbReference type="Rhea" id="RHEA:14357"/>
        <dbReference type="ChEBI" id="CHEBI:15378"/>
        <dbReference type="ChEBI" id="CHEBI:30616"/>
        <dbReference type="ChEBI" id="CHEBI:57986"/>
        <dbReference type="ChEBI" id="CHEBI:58210"/>
        <dbReference type="ChEBI" id="CHEBI:456216"/>
        <dbReference type="EC" id="2.7.1.26"/>
    </reaction>
</comment>
<keyword evidence="6" id="KW-0067">ATP-binding</keyword>
<dbReference type="PANTHER" id="PTHR22749">
    <property type="entry name" value="RIBOFLAVIN KINASE/FMN ADENYLYLTRANSFERASE"/>
    <property type="match status" value="1"/>
</dbReference>
<keyword evidence="5" id="KW-0547">Nucleotide-binding</keyword>
<proteinExistence type="predicted"/>
<dbReference type="GO" id="GO:0009231">
    <property type="term" value="P:riboflavin biosynthetic process"/>
    <property type="evidence" value="ECO:0007669"/>
    <property type="project" value="InterPro"/>
</dbReference>
<sequence length="122" mass="12924">RAGNAADLKRFGAEMGFGVTVAELLEGDQGEVSSTAIRQALSEGRPRDAAAMLGHWHRIDGPVVGGEQRGRELGYPTANMSIAGLHPPKFGVYAVQIEVMDGPHKGRYHGAASLGIRPMFNG</sequence>
<dbReference type="InterPro" id="IPR015865">
    <property type="entry name" value="Riboflavin_kinase_bac/euk"/>
</dbReference>
<evidence type="ECO:0000256" key="3">
    <source>
        <dbReference type="ARBA" id="ARBA00022643"/>
    </source>
</evidence>
<dbReference type="GO" id="GO:0005524">
    <property type="term" value="F:ATP binding"/>
    <property type="evidence" value="ECO:0007669"/>
    <property type="project" value="UniProtKB-KW"/>
</dbReference>
<feature type="non-terminal residue" evidence="9">
    <location>
        <position position="122"/>
    </location>
</feature>
<dbReference type="SUPFAM" id="SSF52374">
    <property type="entry name" value="Nucleotidylyl transferase"/>
    <property type="match status" value="1"/>
</dbReference>
<evidence type="ECO:0000256" key="7">
    <source>
        <dbReference type="ARBA" id="ARBA00047880"/>
    </source>
</evidence>
<dbReference type="SUPFAM" id="SSF82114">
    <property type="entry name" value="Riboflavin kinase-like"/>
    <property type="match status" value="1"/>
</dbReference>
<feature type="domain" description="Riboflavin kinase" evidence="8">
    <location>
        <begin position="52"/>
        <end position="122"/>
    </location>
</feature>
<dbReference type="GO" id="GO:0016779">
    <property type="term" value="F:nucleotidyltransferase activity"/>
    <property type="evidence" value="ECO:0007669"/>
    <property type="project" value="UniProtKB-KW"/>
</dbReference>
<evidence type="ECO:0000259" key="8">
    <source>
        <dbReference type="SMART" id="SM00904"/>
    </source>
</evidence>
<dbReference type="InterPro" id="IPR023468">
    <property type="entry name" value="Riboflavin_kinase"/>
</dbReference>
<dbReference type="EMBL" id="DMVW01000197">
    <property type="protein sequence ID" value="HAR54281.1"/>
    <property type="molecule type" value="Genomic_DNA"/>
</dbReference>
<dbReference type="EC" id="2.7.1.26" evidence="1"/>
<dbReference type="Proteomes" id="UP000264719">
    <property type="component" value="Unassembled WGS sequence"/>
</dbReference>
<dbReference type="Gene3D" id="3.40.50.620">
    <property type="entry name" value="HUPs"/>
    <property type="match status" value="1"/>
</dbReference>
<evidence type="ECO:0000256" key="5">
    <source>
        <dbReference type="ARBA" id="ARBA00022741"/>
    </source>
</evidence>